<evidence type="ECO:0000313" key="1">
    <source>
        <dbReference type="EMBL" id="KOF66946.1"/>
    </source>
</evidence>
<sequence length="66" mass="7524">METGYLTLALSTGQKGPSCRCGHIMEEDREQRPSCKEEGIRGLFQLPPPKERKVTYLNPYQLDRLG</sequence>
<reference evidence="1" key="1">
    <citation type="submission" date="2015-07" db="EMBL/GenBank/DDBJ databases">
        <title>MeaNS - Measles Nucleotide Surveillance Program.</title>
        <authorList>
            <person name="Tran T."/>
            <person name="Druce J."/>
        </authorList>
    </citation>
    <scope>NUCLEOTIDE SEQUENCE</scope>
    <source>
        <strain evidence="1">UCB-OBI-ISO-001</strain>
        <tissue evidence="1">Gonad</tissue>
    </source>
</reference>
<dbReference type="AlphaFoldDB" id="A0A0L8FQF2"/>
<dbReference type="EMBL" id="KQ427538">
    <property type="protein sequence ID" value="KOF66946.1"/>
    <property type="molecule type" value="Genomic_DNA"/>
</dbReference>
<name>A0A0L8FQF2_OCTBM</name>
<gene>
    <name evidence="1" type="ORF">OCBIM_22010834mg</name>
</gene>
<accession>A0A0L8FQF2</accession>
<protein>
    <submittedName>
        <fullName evidence="1">Uncharacterized protein</fullName>
    </submittedName>
</protein>
<organism evidence="1">
    <name type="scientific">Octopus bimaculoides</name>
    <name type="common">California two-spotted octopus</name>
    <dbReference type="NCBI Taxonomy" id="37653"/>
    <lineage>
        <taxon>Eukaryota</taxon>
        <taxon>Metazoa</taxon>
        <taxon>Spiralia</taxon>
        <taxon>Lophotrochozoa</taxon>
        <taxon>Mollusca</taxon>
        <taxon>Cephalopoda</taxon>
        <taxon>Coleoidea</taxon>
        <taxon>Octopodiformes</taxon>
        <taxon>Octopoda</taxon>
        <taxon>Incirrata</taxon>
        <taxon>Octopodidae</taxon>
        <taxon>Octopus</taxon>
    </lineage>
</organism>
<proteinExistence type="predicted"/>